<dbReference type="AlphaFoldDB" id="A0A0F8W5J3"/>
<protein>
    <submittedName>
        <fullName evidence="1">Uncharacterized protein</fullName>
    </submittedName>
</protein>
<reference evidence="1" key="1">
    <citation type="journal article" date="2015" name="Nature">
        <title>Complex archaea that bridge the gap between prokaryotes and eukaryotes.</title>
        <authorList>
            <person name="Spang A."/>
            <person name="Saw J.H."/>
            <person name="Jorgensen S.L."/>
            <person name="Zaremba-Niedzwiedzka K."/>
            <person name="Martijn J."/>
            <person name="Lind A.E."/>
            <person name="van Eijk R."/>
            <person name="Schleper C."/>
            <person name="Guy L."/>
            <person name="Ettema T.J."/>
        </authorList>
    </citation>
    <scope>NUCLEOTIDE SEQUENCE</scope>
</reference>
<name>A0A0F8W5J3_9ZZZZ</name>
<evidence type="ECO:0000313" key="1">
    <source>
        <dbReference type="EMBL" id="KKK51838.1"/>
    </source>
</evidence>
<comment type="caution">
    <text evidence="1">The sequence shown here is derived from an EMBL/GenBank/DDBJ whole genome shotgun (WGS) entry which is preliminary data.</text>
</comment>
<accession>A0A0F8W5J3</accession>
<sequence length="140" mass="16124">RIYFDQFCGFLWCVIFNQGAVMLELTTDWKKVNLGDEITMELKPLSTPKYHQLLAFLMPFMGNEKKDKVDHKKIIVDERLPGVMASMVLDSVRNIEGVIIDGKVPTPEEFINDSRLMTHSIILLTEFMTISILTKEESKN</sequence>
<proteinExistence type="predicted"/>
<gene>
    <name evidence="1" type="ORF">LCGC14_3110940</name>
</gene>
<organism evidence="1">
    <name type="scientific">marine sediment metagenome</name>
    <dbReference type="NCBI Taxonomy" id="412755"/>
    <lineage>
        <taxon>unclassified sequences</taxon>
        <taxon>metagenomes</taxon>
        <taxon>ecological metagenomes</taxon>
    </lineage>
</organism>
<dbReference type="EMBL" id="LAZR01067310">
    <property type="protein sequence ID" value="KKK51838.1"/>
    <property type="molecule type" value="Genomic_DNA"/>
</dbReference>
<feature type="non-terminal residue" evidence="1">
    <location>
        <position position="1"/>
    </location>
</feature>